<dbReference type="Proteomes" id="UP000266340">
    <property type="component" value="Unassembled WGS sequence"/>
</dbReference>
<evidence type="ECO:0000313" key="2">
    <source>
        <dbReference type="Proteomes" id="UP000266340"/>
    </source>
</evidence>
<organism evidence="1 2">
    <name type="scientific">Cohnella faecalis</name>
    <dbReference type="NCBI Taxonomy" id="2315694"/>
    <lineage>
        <taxon>Bacteria</taxon>
        <taxon>Bacillati</taxon>
        <taxon>Bacillota</taxon>
        <taxon>Bacilli</taxon>
        <taxon>Bacillales</taxon>
        <taxon>Paenibacillaceae</taxon>
        <taxon>Cohnella</taxon>
    </lineage>
</organism>
<evidence type="ECO:0000313" key="1">
    <source>
        <dbReference type="EMBL" id="RIE00507.1"/>
    </source>
</evidence>
<keyword evidence="2" id="KW-1185">Reference proteome</keyword>
<sequence>MVLDCFDMRRRMNRVPCNMRWLGKLLFGNCGDCAILWLPAQICVARPFAPCRSSSSLRILRSFAGSGLFSLPASQARTLLLGFPFENFGLRRRSEPRNCPGLAE</sequence>
<comment type="caution">
    <text evidence="1">The sequence shown here is derived from an EMBL/GenBank/DDBJ whole genome shotgun (WGS) entry which is preliminary data.</text>
</comment>
<proteinExistence type="predicted"/>
<reference evidence="1 2" key="1">
    <citation type="submission" date="2018-09" db="EMBL/GenBank/DDBJ databases">
        <title>Cohnella cavernae sp. nov., isolated from a karst cave.</title>
        <authorList>
            <person name="Zhu H."/>
        </authorList>
    </citation>
    <scope>NUCLEOTIDE SEQUENCE [LARGE SCALE GENOMIC DNA]</scope>
    <source>
        <strain evidence="1 2">K2E09-144</strain>
    </source>
</reference>
<gene>
    <name evidence="1" type="ORF">D3H35_28095</name>
</gene>
<dbReference type="EMBL" id="QXJM01000053">
    <property type="protein sequence ID" value="RIE00507.1"/>
    <property type="molecule type" value="Genomic_DNA"/>
</dbReference>
<dbReference type="AlphaFoldDB" id="A0A398CKU4"/>
<protein>
    <submittedName>
        <fullName evidence="1">Uncharacterized protein</fullName>
    </submittedName>
</protein>
<accession>A0A398CKU4</accession>
<name>A0A398CKU4_9BACL</name>